<evidence type="ECO:0000313" key="2">
    <source>
        <dbReference type="Proteomes" id="UP000002640"/>
    </source>
</evidence>
<dbReference type="AlphaFoldDB" id="G4ZJ67"/>
<organism evidence="1 2">
    <name type="scientific">Phytophthora sojae (strain P6497)</name>
    <name type="common">Soybean stem and root rot agent</name>
    <name type="synonym">Phytophthora megasperma f. sp. glycines</name>
    <dbReference type="NCBI Taxonomy" id="1094619"/>
    <lineage>
        <taxon>Eukaryota</taxon>
        <taxon>Sar</taxon>
        <taxon>Stramenopiles</taxon>
        <taxon>Oomycota</taxon>
        <taxon>Peronosporomycetes</taxon>
        <taxon>Peronosporales</taxon>
        <taxon>Peronosporaceae</taxon>
        <taxon>Phytophthora</taxon>
    </lineage>
</organism>
<dbReference type="InParanoid" id="G4ZJ67"/>
<sequence>MDAGQTKDFPTVLPMENNYGLPKYFVRPCYPVYYAVILTLLEKFDIVTVTGTPGSIMKKAVVFRDDDKVESFCGEAYIPIGQAHDDALGRKSDLVYLYDGPPRYEPERPSKMVCFSSPNEHWLNMASKKPEATKLYMPLWDVEELVAAVTSLRPDLLVPRNVVESRFAIFGGVARCCLAVNEEFVKDRIAELENDINGIDKLFNTQRSGQFSFFDPKDLSSAALQTGSCHILRASAFNSIDFFYYPLLDDKKFCRKILLFHTAEASIRPVQAKDIVEILESAGLLGHEDTPMTVVARSPSSTIIRC</sequence>
<name>G4ZJ67_PHYSP</name>
<proteinExistence type="predicted"/>
<accession>G4ZJ67</accession>
<dbReference type="OMA" id="CHILRAS"/>
<dbReference type="RefSeq" id="XP_009526789.1">
    <property type="nucleotide sequence ID" value="XM_009528494.1"/>
</dbReference>
<dbReference type="InterPro" id="IPR052980">
    <property type="entry name" value="Crinkler_effector"/>
</dbReference>
<protein>
    <submittedName>
        <fullName evidence="1">Uncharacterized protein</fullName>
    </submittedName>
</protein>
<dbReference type="KEGG" id="psoj:PHYSODRAFT_503740"/>
<gene>
    <name evidence="1" type="ORF">PHYSODRAFT_503740</name>
</gene>
<keyword evidence="2" id="KW-1185">Reference proteome</keyword>
<dbReference type="EMBL" id="JH159154">
    <property type="protein sequence ID" value="EGZ17731.1"/>
    <property type="molecule type" value="Genomic_DNA"/>
</dbReference>
<evidence type="ECO:0000313" key="1">
    <source>
        <dbReference type="EMBL" id="EGZ17731.1"/>
    </source>
</evidence>
<dbReference type="GeneID" id="20658270"/>
<dbReference type="Proteomes" id="UP000002640">
    <property type="component" value="Unassembled WGS sequence"/>
</dbReference>
<dbReference type="PANTHER" id="PTHR33129">
    <property type="entry name" value="PROTEIN KINASE DOMAIN-CONTAINING PROTEIN-RELATED"/>
    <property type="match status" value="1"/>
</dbReference>
<reference evidence="1 2" key="1">
    <citation type="journal article" date="2006" name="Science">
        <title>Phytophthora genome sequences uncover evolutionary origins and mechanisms of pathogenesis.</title>
        <authorList>
            <person name="Tyler B.M."/>
            <person name="Tripathy S."/>
            <person name="Zhang X."/>
            <person name="Dehal P."/>
            <person name="Jiang R.H."/>
            <person name="Aerts A."/>
            <person name="Arredondo F.D."/>
            <person name="Baxter L."/>
            <person name="Bensasson D."/>
            <person name="Beynon J.L."/>
            <person name="Chapman J."/>
            <person name="Damasceno C.M."/>
            <person name="Dorrance A.E."/>
            <person name="Dou D."/>
            <person name="Dickerman A.W."/>
            <person name="Dubchak I.L."/>
            <person name="Garbelotto M."/>
            <person name="Gijzen M."/>
            <person name="Gordon S.G."/>
            <person name="Govers F."/>
            <person name="Grunwald N.J."/>
            <person name="Huang W."/>
            <person name="Ivors K.L."/>
            <person name="Jones R.W."/>
            <person name="Kamoun S."/>
            <person name="Krampis K."/>
            <person name="Lamour K.H."/>
            <person name="Lee M.K."/>
            <person name="McDonald W.H."/>
            <person name="Medina M."/>
            <person name="Meijer H.J."/>
            <person name="Nordberg E.K."/>
            <person name="Maclean D.J."/>
            <person name="Ospina-Giraldo M.D."/>
            <person name="Morris P.F."/>
            <person name="Phuntumart V."/>
            <person name="Putnam N.H."/>
            <person name="Rash S."/>
            <person name="Rose J.K."/>
            <person name="Sakihama Y."/>
            <person name="Salamov A.A."/>
            <person name="Savidor A."/>
            <person name="Scheuring C.F."/>
            <person name="Smith B.M."/>
            <person name="Sobral B.W."/>
            <person name="Terry A."/>
            <person name="Torto-Alalibo T.A."/>
            <person name="Win J."/>
            <person name="Xu Z."/>
            <person name="Zhang H."/>
            <person name="Grigoriev I.V."/>
            <person name="Rokhsar D.S."/>
            <person name="Boore J.L."/>
        </authorList>
    </citation>
    <scope>NUCLEOTIDE SEQUENCE [LARGE SCALE GENOMIC DNA]</scope>
    <source>
        <strain evidence="1 2">P6497</strain>
    </source>
</reference>